<gene>
    <name evidence="1" type="ORF">COLO4_26361</name>
</gene>
<dbReference type="AlphaFoldDB" id="A0A1R3HXH2"/>
<keyword evidence="2" id="KW-1185">Reference proteome</keyword>
<accession>A0A1R3HXH2</accession>
<proteinExistence type="predicted"/>
<dbReference type="GO" id="GO:0032259">
    <property type="term" value="P:methylation"/>
    <property type="evidence" value="ECO:0007669"/>
    <property type="project" value="UniProtKB-KW"/>
</dbReference>
<dbReference type="GO" id="GO:0008168">
    <property type="term" value="F:methyltransferase activity"/>
    <property type="evidence" value="ECO:0007669"/>
    <property type="project" value="UniProtKB-KW"/>
</dbReference>
<name>A0A1R3HXH2_9ROSI</name>
<evidence type="ECO:0000313" key="1">
    <source>
        <dbReference type="EMBL" id="OMO75046.1"/>
    </source>
</evidence>
<keyword evidence="1" id="KW-0489">Methyltransferase</keyword>
<organism evidence="1 2">
    <name type="scientific">Corchorus olitorius</name>
    <dbReference type="NCBI Taxonomy" id="93759"/>
    <lineage>
        <taxon>Eukaryota</taxon>
        <taxon>Viridiplantae</taxon>
        <taxon>Streptophyta</taxon>
        <taxon>Embryophyta</taxon>
        <taxon>Tracheophyta</taxon>
        <taxon>Spermatophyta</taxon>
        <taxon>Magnoliopsida</taxon>
        <taxon>eudicotyledons</taxon>
        <taxon>Gunneridae</taxon>
        <taxon>Pentapetalae</taxon>
        <taxon>rosids</taxon>
        <taxon>malvids</taxon>
        <taxon>Malvales</taxon>
        <taxon>Malvaceae</taxon>
        <taxon>Grewioideae</taxon>
        <taxon>Apeibeae</taxon>
        <taxon>Corchorus</taxon>
    </lineage>
</organism>
<evidence type="ECO:0000313" key="2">
    <source>
        <dbReference type="Proteomes" id="UP000187203"/>
    </source>
</evidence>
<protein>
    <submittedName>
        <fullName evidence="1">S-adenosylmethionine-dependent methyltransferase</fullName>
    </submittedName>
</protein>
<reference evidence="2" key="1">
    <citation type="submission" date="2013-09" db="EMBL/GenBank/DDBJ databases">
        <title>Corchorus olitorius genome sequencing.</title>
        <authorList>
            <person name="Alam M."/>
            <person name="Haque M.S."/>
            <person name="Islam M.S."/>
            <person name="Emdad E.M."/>
            <person name="Islam M.M."/>
            <person name="Ahmed B."/>
            <person name="Halim A."/>
            <person name="Hossen Q.M.M."/>
            <person name="Hossain M.Z."/>
            <person name="Ahmed R."/>
            <person name="Khan M.M."/>
            <person name="Islam R."/>
            <person name="Rashid M.M."/>
            <person name="Khan S.A."/>
            <person name="Rahman M.S."/>
            <person name="Alam M."/>
            <person name="Yahiya A.S."/>
            <person name="Khan M.S."/>
            <person name="Azam M.S."/>
            <person name="Haque T."/>
            <person name="Lashkar M.Z.H."/>
            <person name="Akhand A.I."/>
            <person name="Morshed G."/>
            <person name="Roy S."/>
            <person name="Uddin K.S."/>
            <person name="Rabeya T."/>
            <person name="Hossain A.S."/>
            <person name="Chowdhury A."/>
            <person name="Snigdha A.R."/>
            <person name="Mortoza M.S."/>
            <person name="Matin S.A."/>
            <person name="Hoque S.M.E."/>
            <person name="Islam M.K."/>
            <person name="Roy D.K."/>
            <person name="Haider R."/>
            <person name="Moosa M.M."/>
            <person name="Elias S.M."/>
            <person name="Hasan A.M."/>
            <person name="Jahan S."/>
            <person name="Shafiuddin M."/>
            <person name="Mahmood N."/>
            <person name="Shommy N.S."/>
        </authorList>
    </citation>
    <scope>NUCLEOTIDE SEQUENCE [LARGE SCALE GENOMIC DNA]</scope>
    <source>
        <strain evidence="2">cv. O-4</strain>
    </source>
</reference>
<keyword evidence="1" id="KW-0808">Transferase</keyword>
<comment type="caution">
    <text evidence="1">The sequence shown here is derived from an EMBL/GenBank/DDBJ whole genome shotgun (WGS) entry which is preliminary data.</text>
</comment>
<dbReference type="EMBL" id="AWUE01019232">
    <property type="protein sequence ID" value="OMO75046.1"/>
    <property type="molecule type" value="Genomic_DNA"/>
</dbReference>
<dbReference type="Proteomes" id="UP000187203">
    <property type="component" value="Unassembled WGS sequence"/>
</dbReference>
<sequence length="100" mass="11268">MPSSSTRFACSIDPPAYYSSFLRTQTLRSRIHSLLQSKETKTETEEAALHSNLNEKEQAADQRHQVKSWKHSFDSLELAEDDTLVSCGALLVNALIFVHC</sequence>